<accession>A0ABV6JM37</accession>
<dbReference type="EMBL" id="JBHLUN010000001">
    <property type="protein sequence ID" value="MFC0406778.1"/>
    <property type="molecule type" value="Genomic_DNA"/>
</dbReference>
<evidence type="ECO:0000259" key="3">
    <source>
        <dbReference type="Pfam" id="PF22422"/>
    </source>
</evidence>
<name>A0ABV6JM37_9PROT</name>
<reference evidence="4 5" key="1">
    <citation type="submission" date="2024-09" db="EMBL/GenBank/DDBJ databases">
        <authorList>
            <person name="Sun Q."/>
            <person name="Mori K."/>
        </authorList>
    </citation>
    <scope>NUCLEOTIDE SEQUENCE [LARGE SCALE GENOMIC DNA]</scope>
    <source>
        <strain evidence="4 5">TBRC 5777</strain>
    </source>
</reference>
<dbReference type="Gene3D" id="1.50.10.10">
    <property type="match status" value="1"/>
</dbReference>
<organism evidence="4 5">
    <name type="scientific">Roseomonas elaeocarpi</name>
    <dbReference type="NCBI Taxonomy" id="907779"/>
    <lineage>
        <taxon>Bacteria</taxon>
        <taxon>Pseudomonadati</taxon>
        <taxon>Pseudomonadota</taxon>
        <taxon>Alphaproteobacteria</taxon>
        <taxon>Acetobacterales</taxon>
        <taxon>Roseomonadaceae</taxon>
        <taxon>Roseomonas</taxon>
    </lineage>
</organism>
<feature type="compositionally biased region" description="Basic and acidic residues" evidence="1">
    <location>
        <begin position="189"/>
        <end position="199"/>
    </location>
</feature>
<feature type="region of interest" description="Disordered" evidence="1">
    <location>
        <begin position="1"/>
        <end position="27"/>
    </location>
</feature>
<gene>
    <name evidence="4" type="ORF">ACFFGY_00870</name>
</gene>
<feature type="domain" description="Mannosylglycerate hydrolase MGH1-like glycoside hydrolase" evidence="3">
    <location>
        <begin position="415"/>
        <end position="654"/>
    </location>
</feature>
<dbReference type="RefSeq" id="WP_377042461.1">
    <property type="nucleotide sequence ID" value="NZ_JBHLUN010000001.1"/>
</dbReference>
<evidence type="ECO:0000256" key="1">
    <source>
        <dbReference type="SAM" id="MobiDB-lite"/>
    </source>
</evidence>
<proteinExistence type="predicted"/>
<dbReference type="InterPro" id="IPR054491">
    <property type="entry name" value="MGH1-like_GH"/>
</dbReference>
<evidence type="ECO:0000313" key="4">
    <source>
        <dbReference type="EMBL" id="MFC0406778.1"/>
    </source>
</evidence>
<dbReference type="InterPro" id="IPR032856">
    <property type="entry name" value="GDE_N_bis"/>
</dbReference>
<feature type="domain" description="Putative glycogen debranching enzyme N-terminal" evidence="2">
    <location>
        <begin position="57"/>
        <end position="259"/>
    </location>
</feature>
<evidence type="ECO:0000259" key="2">
    <source>
        <dbReference type="Pfam" id="PF14742"/>
    </source>
</evidence>
<sequence>MHDEVSPASASPSGGRSSEGPGATRTTGRVAAALTRLRDANRCTVRPDNLIAYQGFAVLITDRQARLREGSHGFFLHQTRFLSRLELEVDGKPPSPISANTVEAHSLLAYHLAPSPAGLAASPDRDNPNASPGEVVSKGIALQLHAFVGGGLHLDLIVTNHALAETEVTLGLVLDADFADIEEVQAGERQQRGTVERHWAPRPNSGGGEPGGALTLRYGHPGLDLATTVALAGGDGWSEAGERLECRLRLRPQEPRLITLDLSPRMAGTETAPFYGVDGGFAPEATPAAARRDWADGCAVLEAGDPAVQATWDRAVSDLASLQTGEGTEGQPWMVVAGIPNFSGLFGRDAFVAALQSAVLNPATLRGALDAVTPWNAQNTDDFLDAEPGKVLHQRLRGPLATLGLTPFGRYYGDHTAPGLFLLAAARHFTQTGDAALLRSQRPALERTLDWMAANRDASGFHFYRTRSPKGLKNQSWKDSEQAVLYPDGRNVAAPIAMADVQAIFFGAQRSLGEAFATLGEAALSERLHGEAAALRERFNERYWMPGERYFAIALDGAGQQVRSIASDPGSCLAYGIVDENKAAAVADRLLAPDMFSGWGIRTLSSEHPAFNPFAYHLGTVWPAPNAIAAFGLRRYGFDDHAHRVVRALFDAAQIFDEDRLPEVFGGHPRDARHPHPGLYPGACSPQAWSASAVVLMVDTLLGLLPMAPRGTLVVDPALPAWLPEVTLRDVRVGSARASLRFRRDGSGRTGVQVLEHGGLRILRLEDLPPGQDRVSARTRAALGHPGATVLAGG</sequence>
<dbReference type="Proteomes" id="UP001589865">
    <property type="component" value="Unassembled WGS sequence"/>
</dbReference>
<dbReference type="SUPFAM" id="SSF48208">
    <property type="entry name" value="Six-hairpin glycosidases"/>
    <property type="match status" value="1"/>
</dbReference>
<protein>
    <submittedName>
        <fullName evidence="4">Glycogen debranching N-terminal domain-containing protein</fullName>
    </submittedName>
</protein>
<evidence type="ECO:0000313" key="5">
    <source>
        <dbReference type="Proteomes" id="UP001589865"/>
    </source>
</evidence>
<dbReference type="Pfam" id="PF22422">
    <property type="entry name" value="MGH1-like_GH"/>
    <property type="match status" value="1"/>
</dbReference>
<keyword evidence="5" id="KW-1185">Reference proteome</keyword>
<dbReference type="InterPro" id="IPR012341">
    <property type="entry name" value="6hp_glycosidase-like_sf"/>
</dbReference>
<comment type="caution">
    <text evidence="4">The sequence shown here is derived from an EMBL/GenBank/DDBJ whole genome shotgun (WGS) entry which is preliminary data.</text>
</comment>
<dbReference type="InterPro" id="IPR008928">
    <property type="entry name" value="6-hairpin_glycosidase_sf"/>
</dbReference>
<feature type="region of interest" description="Disordered" evidence="1">
    <location>
        <begin position="187"/>
        <end position="212"/>
    </location>
</feature>
<dbReference type="Pfam" id="PF14742">
    <property type="entry name" value="GDE_N_bis"/>
    <property type="match status" value="1"/>
</dbReference>